<evidence type="ECO:0000313" key="3">
    <source>
        <dbReference type="Proteomes" id="UP000251721"/>
    </source>
</evidence>
<proteinExistence type="predicted"/>
<dbReference type="Gene3D" id="3.40.50.2300">
    <property type="match status" value="1"/>
</dbReference>
<dbReference type="InterPro" id="IPR005308">
    <property type="entry name" value="OKR_de-COase_N"/>
</dbReference>
<accession>A0A2X3HJ61</accession>
<dbReference type="Pfam" id="PF03709">
    <property type="entry name" value="OKR_DC_1_N"/>
    <property type="match status" value="1"/>
</dbReference>
<dbReference type="AlphaFoldDB" id="A0A2X3HJ61"/>
<name>A0A2X3HJ61_KLEPN</name>
<dbReference type="EC" id="4.1.1.18" evidence="2"/>
<evidence type="ECO:0000259" key="1">
    <source>
        <dbReference type="Pfam" id="PF03709"/>
    </source>
</evidence>
<dbReference type="Proteomes" id="UP000251721">
    <property type="component" value="Unassembled WGS sequence"/>
</dbReference>
<evidence type="ECO:0000313" key="2">
    <source>
        <dbReference type="EMBL" id="SQC48140.1"/>
    </source>
</evidence>
<feature type="domain" description="Orn/Lys/Arg decarboxylase N-terminal" evidence="1">
    <location>
        <begin position="27"/>
        <end position="129"/>
    </location>
</feature>
<gene>
    <name evidence="2" type="primary">ldcC_2</name>
    <name evidence="2" type="ORF">NCTC13465_04329</name>
</gene>
<keyword evidence="2" id="KW-0456">Lyase</keyword>
<dbReference type="GO" id="GO:0008923">
    <property type="term" value="F:lysine decarboxylase activity"/>
    <property type="evidence" value="ECO:0007669"/>
    <property type="project" value="UniProtKB-EC"/>
</dbReference>
<reference evidence="2 3" key="1">
    <citation type="submission" date="2018-06" db="EMBL/GenBank/DDBJ databases">
        <authorList>
            <consortium name="Pathogen Informatics"/>
            <person name="Doyle S."/>
        </authorList>
    </citation>
    <scope>NUCLEOTIDE SEQUENCE [LARGE SCALE GENOMIC DNA]</scope>
    <source>
        <strain evidence="2 3">NCTC13465</strain>
    </source>
</reference>
<sequence length="180" mass="20472">MMLDLGEYQEESVNIIAIMGPHGVYHKDEPIKELEAALQRQGFQTIWPQNSADLLQFIEHNPRICAVIFDWDEYSVDLCSDINQLNEYLPLYAFINAHSTMDVSSQDLRMTLWFFEYALGLSEEIATRIGPVHPRVPGEYHSAVYPRAVQLCPGGKIYLLYAGPYGRQRLSEKPGGLPVL</sequence>
<dbReference type="EMBL" id="UAWQ01000019">
    <property type="protein sequence ID" value="SQC48140.1"/>
    <property type="molecule type" value="Genomic_DNA"/>
</dbReference>
<protein>
    <submittedName>
        <fullName evidence="2">Lysine decarboxylase 2, constitutive</fullName>
        <ecNumber evidence="2">4.1.1.18</ecNumber>
    </submittedName>
</protein>
<organism evidence="2 3">
    <name type="scientific">Klebsiella pneumoniae</name>
    <dbReference type="NCBI Taxonomy" id="573"/>
    <lineage>
        <taxon>Bacteria</taxon>
        <taxon>Pseudomonadati</taxon>
        <taxon>Pseudomonadota</taxon>
        <taxon>Gammaproteobacteria</taxon>
        <taxon>Enterobacterales</taxon>
        <taxon>Enterobacteriaceae</taxon>
        <taxon>Klebsiella/Raoultella group</taxon>
        <taxon>Klebsiella</taxon>
        <taxon>Klebsiella pneumoniae complex</taxon>
    </lineage>
</organism>